<evidence type="ECO:0000313" key="2">
    <source>
        <dbReference type="Proteomes" id="UP000008177"/>
    </source>
</evidence>
<protein>
    <submittedName>
        <fullName evidence="1">Uncharacterized protein</fullName>
    </submittedName>
</protein>
<proteinExistence type="predicted"/>
<dbReference type="AlphaFoldDB" id="G2YVU8"/>
<reference evidence="2" key="1">
    <citation type="journal article" date="2011" name="PLoS Genet.">
        <title>Genomic analysis of the necrotrophic fungal pathogens Sclerotinia sclerotiorum and Botrytis cinerea.</title>
        <authorList>
            <person name="Amselem J."/>
            <person name="Cuomo C.A."/>
            <person name="van Kan J.A."/>
            <person name="Viaud M."/>
            <person name="Benito E.P."/>
            <person name="Couloux A."/>
            <person name="Coutinho P.M."/>
            <person name="de Vries R.P."/>
            <person name="Dyer P.S."/>
            <person name="Fillinger S."/>
            <person name="Fournier E."/>
            <person name="Gout L."/>
            <person name="Hahn M."/>
            <person name="Kohn L."/>
            <person name="Lapalu N."/>
            <person name="Plummer K.M."/>
            <person name="Pradier J.M."/>
            <person name="Quevillon E."/>
            <person name="Sharon A."/>
            <person name="Simon A."/>
            <person name="ten Have A."/>
            <person name="Tudzynski B."/>
            <person name="Tudzynski P."/>
            <person name="Wincker P."/>
            <person name="Andrew M."/>
            <person name="Anthouard V."/>
            <person name="Beever R.E."/>
            <person name="Beffa R."/>
            <person name="Benoit I."/>
            <person name="Bouzid O."/>
            <person name="Brault B."/>
            <person name="Chen Z."/>
            <person name="Choquer M."/>
            <person name="Collemare J."/>
            <person name="Cotton P."/>
            <person name="Danchin E.G."/>
            <person name="Da Silva C."/>
            <person name="Gautier A."/>
            <person name="Giraud C."/>
            <person name="Giraud T."/>
            <person name="Gonzalez C."/>
            <person name="Grossetete S."/>
            <person name="Guldener U."/>
            <person name="Henrissat B."/>
            <person name="Howlett B.J."/>
            <person name="Kodira C."/>
            <person name="Kretschmer M."/>
            <person name="Lappartient A."/>
            <person name="Leroch M."/>
            <person name="Levis C."/>
            <person name="Mauceli E."/>
            <person name="Neuveglise C."/>
            <person name="Oeser B."/>
            <person name="Pearson M."/>
            <person name="Poulain J."/>
            <person name="Poussereau N."/>
            <person name="Quesneville H."/>
            <person name="Rascle C."/>
            <person name="Schumacher J."/>
            <person name="Segurens B."/>
            <person name="Sexton A."/>
            <person name="Silva E."/>
            <person name="Sirven C."/>
            <person name="Soanes D.M."/>
            <person name="Talbot N.J."/>
            <person name="Templeton M."/>
            <person name="Yandava C."/>
            <person name="Yarden O."/>
            <person name="Zeng Q."/>
            <person name="Rollins J.A."/>
            <person name="Lebrun M.H."/>
            <person name="Dickman M."/>
        </authorList>
    </citation>
    <scope>NUCLEOTIDE SEQUENCE [LARGE SCALE GENOMIC DNA]</scope>
    <source>
        <strain evidence="2">T4</strain>
    </source>
</reference>
<dbReference type="HOGENOM" id="CLU_2637809_0_0_1"/>
<name>G2YVU8_BOTF4</name>
<accession>G2YVU8</accession>
<dbReference type="InParanoid" id="G2YVU8"/>
<organism evidence="1 2">
    <name type="scientific">Botryotinia fuckeliana (strain T4)</name>
    <name type="common">Noble rot fungus</name>
    <name type="synonym">Botrytis cinerea</name>
    <dbReference type="NCBI Taxonomy" id="999810"/>
    <lineage>
        <taxon>Eukaryota</taxon>
        <taxon>Fungi</taxon>
        <taxon>Dikarya</taxon>
        <taxon>Ascomycota</taxon>
        <taxon>Pezizomycotina</taxon>
        <taxon>Leotiomycetes</taxon>
        <taxon>Helotiales</taxon>
        <taxon>Sclerotiniaceae</taxon>
        <taxon>Botrytis</taxon>
    </lineage>
</organism>
<dbReference type="EMBL" id="FQ790357">
    <property type="protein sequence ID" value="CCD55746.1"/>
    <property type="molecule type" value="Genomic_DNA"/>
</dbReference>
<sequence length="77" mass="8939">MVELEYNRSGLSPKSVENVGDVKESQITFLRLHHDHGKCPLEGSYSVPRDNKSSNRQSFEQAIWPLEPRREQVLFKI</sequence>
<dbReference type="Proteomes" id="UP000008177">
    <property type="component" value="Unplaced contigs"/>
</dbReference>
<evidence type="ECO:0000313" key="1">
    <source>
        <dbReference type="EMBL" id="CCD55746.1"/>
    </source>
</evidence>
<gene>
    <name evidence="1" type="ORF">BofuT4_uP153080.1</name>
</gene>